<accession>A0A4S2MWW5</accession>
<dbReference type="GO" id="GO:0005739">
    <property type="term" value="C:mitochondrion"/>
    <property type="evidence" value="ECO:0007669"/>
    <property type="project" value="UniProtKB-SubCell"/>
</dbReference>
<protein>
    <recommendedName>
        <fullName evidence="4">Small ribosomal subunit protein mS41</fullName>
    </recommendedName>
</protein>
<dbReference type="CDD" id="cd09487">
    <property type="entry name" value="SAM_superfamily"/>
    <property type="match status" value="1"/>
</dbReference>
<dbReference type="SMART" id="SM01238">
    <property type="entry name" value="IGR"/>
    <property type="match status" value="1"/>
</dbReference>
<keyword evidence="3" id="KW-0496">Mitochondrion</keyword>
<dbReference type="InterPro" id="IPR013761">
    <property type="entry name" value="SAM/pointed_sf"/>
</dbReference>
<dbReference type="InterPro" id="IPR019083">
    <property type="entry name" value="SAM_Ribosomal_mS41"/>
</dbReference>
<dbReference type="SUPFAM" id="SSF47769">
    <property type="entry name" value="SAM/Pointed domain"/>
    <property type="match status" value="1"/>
</dbReference>
<dbReference type="Pfam" id="PF09597">
    <property type="entry name" value="SAM_Ribosomal_mS41"/>
    <property type="match status" value="1"/>
</dbReference>
<evidence type="ECO:0000256" key="4">
    <source>
        <dbReference type="ARBA" id="ARBA00035129"/>
    </source>
</evidence>
<feature type="compositionally biased region" description="Basic and acidic residues" evidence="5">
    <location>
        <begin position="110"/>
        <end position="140"/>
    </location>
</feature>
<dbReference type="InterPro" id="IPR039603">
    <property type="entry name" value="Ribosomal_mS41"/>
</dbReference>
<evidence type="ECO:0000313" key="7">
    <source>
        <dbReference type="EMBL" id="TGZ81121.1"/>
    </source>
</evidence>
<evidence type="ECO:0000256" key="2">
    <source>
        <dbReference type="ARBA" id="ARBA00010492"/>
    </source>
</evidence>
<keyword evidence="8" id="KW-1185">Reference proteome</keyword>
<feature type="region of interest" description="Disordered" evidence="5">
    <location>
        <begin position="98"/>
        <end position="140"/>
    </location>
</feature>
<proteinExistence type="inferred from homology"/>
<dbReference type="STRING" id="341454.A0A4S2MWW5"/>
<dbReference type="Proteomes" id="UP000298138">
    <property type="component" value="Unassembled WGS sequence"/>
</dbReference>
<name>A0A4S2MWW5_9PEZI</name>
<evidence type="ECO:0000256" key="1">
    <source>
        <dbReference type="ARBA" id="ARBA00004173"/>
    </source>
</evidence>
<feature type="domain" description="Small ribosomal subunit protein mS41 SAM" evidence="6">
    <location>
        <begin position="40"/>
        <end position="96"/>
    </location>
</feature>
<dbReference type="AlphaFoldDB" id="A0A4S2MWW5"/>
<comment type="similarity">
    <text evidence="2">Belongs to the mitochondrion-specific ribosomal protein mS41 family.</text>
</comment>
<evidence type="ECO:0000256" key="5">
    <source>
        <dbReference type="SAM" id="MobiDB-lite"/>
    </source>
</evidence>
<organism evidence="7 8">
    <name type="scientific">Ascodesmis nigricans</name>
    <dbReference type="NCBI Taxonomy" id="341454"/>
    <lineage>
        <taxon>Eukaryota</taxon>
        <taxon>Fungi</taxon>
        <taxon>Dikarya</taxon>
        <taxon>Ascomycota</taxon>
        <taxon>Pezizomycotina</taxon>
        <taxon>Pezizomycetes</taxon>
        <taxon>Pezizales</taxon>
        <taxon>Ascodesmidaceae</taxon>
        <taxon>Ascodesmis</taxon>
    </lineage>
</organism>
<dbReference type="EMBL" id="ML220121">
    <property type="protein sequence ID" value="TGZ81121.1"/>
    <property type="molecule type" value="Genomic_DNA"/>
</dbReference>
<dbReference type="OrthoDB" id="18595at2759"/>
<evidence type="ECO:0000256" key="3">
    <source>
        <dbReference type="ARBA" id="ARBA00023128"/>
    </source>
</evidence>
<sequence>MQAFRRPLLSIPSLTRGLHHAIVRTRPPTVPRATTVVPDVPTFLNQIGRQCEQHAPKFESWDHFFKASSEELKNLGIEPARTRRYIIRWREHYRQNDGNIKLHQQRRGHKVDGGERKRKEVRAKRYQEERKKAAEEASAM</sequence>
<evidence type="ECO:0000313" key="8">
    <source>
        <dbReference type="Proteomes" id="UP000298138"/>
    </source>
</evidence>
<dbReference type="PANTHER" id="PTHR28235:SF1">
    <property type="entry name" value="SMALL RIBOSOMAL SUBUNIT PROTEIN MS41"/>
    <property type="match status" value="1"/>
</dbReference>
<comment type="subcellular location">
    <subcellularLocation>
        <location evidence="1">Mitochondrion</location>
    </subcellularLocation>
</comment>
<dbReference type="InParanoid" id="A0A4S2MWW5"/>
<gene>
    <name evidence="7" type="ORF">EX30DRAFT_331525</name>
</gene>
<evidence type="ECO:0000259" key="6">
    <source>
        <dbReference type="SMART" id="SM01238"/>
    </source>
</evidence>
<dbReference type="FunCoup" id="A0A4S2MWW5">
    <property type="interactions" value="112"/>
</dbReference>
<dbReference type="PANTHER" id="PTHR28235">
    <property type="entry name" value="PROTEIN FYV4, MITOCHONDRIAL"/>
    <property type="match status" value="1"/>
</dbReference>
<reference evidence="7 8" key="1">
    <citation type="submission" date="2019-04" db="EMBL/GenBank/DDBJ databases">
        <title>Comparative genomics and transcriptomics to analyze fruiting body development in filamentous ascomycetes.</title>
        <authorList>
            <consortium name="DOE Joint Genome Institute"/>
            <person name="Lutkenhaus R."/>
            <person name="Traeger S."/>
            <person name="Breuer J."/>
            <person name="Kuo A."/>
            <person name="Lipzen A."/>
            <person name="Pangilinan J."/>
            <person name="Dilworth D."/>
            <person name="Sandor L."/>
            <person name="Poggeler S."/>
            <person name="Barry K."/>
            <person name="Grigoriev I.V."/>
            <person name="Nowrousian M."/>
        </authorList>
    </citation>
    <scope>NUCLEOTIDE SEQUENCE [LARGE SCALE GENOMIC DNA]</scope>
    <source>
        <strain evidence="7 8">CBS 389.68</strain>
    </source>
</reference>